<proteinExistence type="predicted"/>
<evidence type="ECO:0000313" key="1">
    <source>
        <dbReference type="EMBL" id="KII64921.1"/>
    </source>
</evidence>
<protein>
    <submittedName>
        <fullName evidence="1">Uncharacterized protein</fullName>
    </submittedName>
</protein>
<dbReference type="OrthoDB" id="5317514at2759"/>
<dbReference type="AlphaFoldDB" id="A0A0C2MCR2"/>
<keyword evidence="2" id="KW-1185">Reference proteome</keyword>
<reference evidence="1 2" key="1">
    <citation type="journal article" date="2014" name="Genome Biol. Evol.">
        <title>The genome of the myxosporean Thelohanellus kitauei shows adaptations to nutrient acquisition within its fish host.</title>
        <authorList>
            <person name="Yang Y."/>
            <person name="Xiong J."/>
            <person name="Zhou Z."/>
            <person name="Huo F."/>
            <person name="Miao W."/>
            <person name="Ran C."/>
            <person name="Liu Y."/>
            <person name="Zhang J."/>
            <person name="Feng J."/>
            <person name="Wang M."/>
            <person name="Wang M."/>
            <person name="Wang L."/>
            <person name="Yao B."/>
        </authorList>
    </citation>
    <scope>NUCLEOTIDE SEQUENCE [LARGE SCALE GENOMIC DNA]</scope>
    <source>
        <strain evidence="1">Wuqing</strain>
    </source>
</reference>
<comment type="caution">
    <text evidence="1">The sequence shown here is derived from an EMBL/GenBank/DDBJ whole genome shotgun (WGS) entry which is preliminary data.</text>
</comment>
<dbReference type="Proteomes" id="UP000031668">
    <property type="component" value="Unassembled WGS sequence"/>
</dbReference>
<name>A0A0C2MCR2_THEKT</name>
<sequence length="110" mass="12528">MDSNDWIRNRLFAWIRKIRYHPNNIQSWLLQLMTTMIRKGNGNDLLVTSPTSALLDLTEVGHVDIFMNINKVPHFSKTSKIAVRGKPVARSYFGWNAESVNDIDGDGIKG</sequence>
<gene>
    <name evidence="1" type="ORF">RF11_06132</name>
</gene>
<evidence type="ECO:0000313" key="2">
    <source>
        <dbReference type="Proteomes" id="UP000031668"/>
    </source>
</evidence>
<dbReference type="EMBL" id="JWZT01004066">
    <property type="protein sequence ID" value="KII64921.1"/>
    <property type="molecule type" value="Genomic_DNA"/>
</dbReference>
<organism evidence="1 2">
    <name type="scientific">Thelohanellus kitauei</name>
    <name type="common">Myxosporean</name>
    <dbReference type="NCBI Taxonomy" id="669202"/>
    <lineage>
        <taxon>Eukaryota</taxon>
        <taxon>Metazoa</taxon>
        <taxon>Cnidaria</taxon>
        <taxon>Myxozoa</taxon>
        <taxon>Myxosporea</taxon>
        <taxon>Bivalvulida</taxon>
        <taxon>Platysporina</taxon>
        <taxon>Myxobolidae</taxon>
        <taxon>Thelohanellus</taxon>
    </lineage>
</organism>
<accession>A0A0C2MCR2</accession>
<dbReference type="Gene3D" id="2.130.10.130">
    <property type="entry name" value="Integrin alpha, N-terminal"/>
    <property type="match status" value="1"/>
</dbReference>
<dbReference type="InterPro" id="IPR028994">
    <property type="entry name" value="Integrin_alpha_N"/>
</dbReference>